<comment type="subcellular location">
    <subcellularLocation>
        <location evidence="1 10">Cell membrane</location>
        <topology evidence="1 10">Multi-pass membrane protein</topology>
    </subcellularLocation>
</comment>
<keyword evidence="2" id="KW-1003">Cell membrane</keyword>
<keyword evidence="8 10" id="KW-0675">Receptor</keyword>
<keyword evidence="3 10" id="KW-0716">Sensory transduction</keyword>
<dbReference type="EMBL" id="HBUF01242592">
    <property type="protein sequence ID" value="CAG6677451.1"/>
    <property type="molecule type" value="Transcribed_RNA"/>
</dbReference>
<dbReference type="InterPro" id="IPR004117">
    <property type="entry name" value="7tm6_olfct_rcpt"/>
</dbReference>
<keyword evidence="5 10" id="KW-0552">Olfaction</keyword>
<evidence type="ECO:0000256" key="1">
    <source>
        <dbReference type="ARBA" id="ARBA00004651"/>
    </source>
</evidence>
<keyword evidence="4 10" id="KW-0812">Transmembrane</keyword>
<evidence type="ECO:0000256" key="2">
    <source>
        <dbReference type="ARBA" id="ARBA00022475"/>
    </source>
</evidence>
<sequence>MLKKLWKFIKNLPSLHQDEKVTKFLYLQLTIVTVLGLFNLPGTQPSVKYVPSLYKIYMGFTFGFFGTFLTLWSLCAVIKTSKDFIEFFLILFEVVAVISLFIEIIFLSINRANFLKLLGKMKKFDVTTYPIILIKSSQLEHWTMLCYVGSVFMLMLVKCIYPFFTIDEEECNHIQEIYGYKYPQNRLPICVWIPYVDTSEPRWFIPLYILELHVFLLSFASTVVYMMFPFIILHLVGQHIVLSYNLHCLGKSPMGTNSRQYHSQAKKAREVFQVRKCIVFHQRLLDFRAQFDSVTQKHIALRVVTLSMTSCLLSYPISKLSQFDDVLLVEYYLLVEFLLSLSVCYYSCIVSEVLEYIRRSIYASNWYEMCPEAQRMMLMFLRRTQGHSNFGRNTYSGKRSFCKISENDLLVHTICQSC</sequence>
<feature type="transmembrane region" description="Helical" evidence="10">
    <location>
        <begin position="87"/>
        <end position="109"/>
    </location>
</feature>
<feature type="transmembrane region" description="Helical" evidence="10">
    <location>
        <begin position="329"/>
        <end position="349"/>
    </location>
</feature>
<evidence type="ECO:0000256" key="10">
    <source>
        <dbReference type="RuleBase" id="RU351113"/>
    </source>
</evidence>
<dbReference type="PANTHER" id="PTHR21137:SF35">
    <property type="entry name" value="ODORANT RECEPTOR 19A-RELATED"/>
    <property type="match status" value="1"/>
</dbReference>
<feature type="transmembrane region" description="Helical" evidence="10">
    <location>
        <begin position="54"/>
        <end position="75"/>
    </location>
</feature>
<dbReference type="AlphaFoldDB" id="A0A8D8SWN5"/>
<evidence type="ECO:0000313" key="11">
    <source>
        <dbReference type="EMBL" id="CAG6677451.1"/>
    </source>
</evidence>
<feature type="transmembrane region" description="Helical" evidence="10">
    <location>
        <begin position="299"/>
        <end position="317"/>
    </location>
</feature>
<dbReference type="GO" id="GO:0007165">
    <property type="term" value="P:signal transduction"/>
    <property type="evidence" value="ECO:0007669"/>
    <property type="project" value="UniProtKB-KW"/>
</dbReference>
<dbReference type="GO" id="GO:0005886">
    <property type="term" value="C:plasma membrane"/>
    <property type="evidence" value="ECO:0007669"/>
    <property type="project" value="UniProtKB-SubCell"/>
</dbReference>
<evidence type="ECO:0000256" key="3">
    <source>
        <dbReference type="ARBA" id="ARBA00022606"/>
    </source>
</evidence>
<feature type="transmembrane region" description="Helical" evidence="10">
    <location>
        <begin position="212"/>
        <end position="236"/>
    </location>
</feature>
<organism evidence="11">
    <name type="scientific">Cacopsylla melanoneura</name>
    <dbReference type="NCBI Taxonomy" id="428564"/>
    <lineage>
        <taxon>Eukaryota</taxon>
        <taxon>Metazoa</taxon>
        <taxon>Ecdysozoa</taxon>
        <taxon>Arthropoda</taxon>
        <taxon>Hexapoda</taxon>
        <taxon>Insecta</taxon>
        <taxon>Pterygota</taxon>
        <taxon>Neoptera</taxon>
        <taxon>Paraneoptera</taxon>
        <taxon>Hemiptera</taxon>
        <taxon>Sternorrhyncha</taxon>
        <taxon>Psylloidea</taxon>
        <taxon>Psyllidae</taxon>
        <taxon>Psyllinae</taxon>
        <taxon>Cacopsylla</taxon>
    </lineage>
</organism>
<dbReference type="GO" id="GO:0004984">
    <property type="term" value="F:olfactory receptor activity"/>
    <property type="evidence" value="ECO:0007669"/>
    <property type="project" value="InterPro"/>
</dbReference>
<dbReference type="Pfam" id="PF02949">
    <property type="entry name" value="7tm_6"/>
    <property type="match status" value="1"/>
</dbReference>
<name>A0A8D8SWN5_9HEMI</name>
<protein>
    <recommendedName>
        <fullName evidence="10">Odorant receptor</fullName>
    </recommendedName>
</protein>
<proteinExistence type="inferred from homology"/>
<keyword evidence="6 10" id="KW-1133">Transmembrane helix</keyword>
<reference evidence="11" key="1">
    <citation type="submission" date="2021-05" db="EMBL/GenBank/DDBJ databases">
        <authorList>
            <person name="Alioto T."/>
            <person name="Alioto T."/>
            <person name="Gomez Garrido J."/>
        </authorList>
    </citation>
    <scope>NUCLEOTIDE SEQUENCE</scope>
</reference>
<dbReference type="GO" id="GO:0005549">
    <property type="term" value="F:odorant binding"/>
    <property type="evidence" value="ECO:0007669"/>
    <property type="project" value="InterPro"/>
</dbReference>
<evidence type="ECO:0000256" key="6">
    <source>
        <dbReference type="ARBA" id="ARBA00022989"/>
    </source>
</evidence>
<feature type="transmembrane region" description="Helical" evidence="10">
    <location>
        <begin position="21"/>
        <end position="42"/>
    </location>
</feature>
<evidence type="ECO:0000256" key="8">
    <source>
        <dbReference type="ARBA" id="ARBA00023170"/>
    </source>
</evidence>
<evidence type="ECO:0000256" key="9">
    <source>
        <dbReference type="ARBA" id="ARBA00023224"/>
    </source>
</evidence>
<accession>A0A8D8SWN5</accession>
<evidence type="ECO:0000256" key="4">
    <source>
        <dbReference type="ARBA" id="ARBA00022692"/>
    </source>
</evidence>
<dbReference type="PANTHER" id="PTHR21137">
    <property type="entry name" value="ODORANT RECEPTOR"/>
    <property type="match status" value="1"/>
</dbReference>
<evidence type="ECO:0000256" key="7">
    <source>
        <dbReference type="ARBA" id="ARBA00023136"/>
    </source>
</evidence>
<keyword evidence="9 10" id="KW-0807">Transducer</keyword>
<comment type="caution">
    <text evidence="10">Lacks conserved residue(s) required for the propagation of feature annotation.</text>
</comment>
<comment type="similarity">
    <text evidence="10">Belongs to the insect chemoreceptor superfamily. Heteromeric odorant receptor channel (TC 1.A.69) family.</text>
</comment>
<evidence type="ECO:0000256" key="5">
    <source>
        <dbReference type="ARBA" id="ARBA00022725"/>
    </source>
</evidence>
<keyword evidence="7 10" id="KW-0472">Membrane</keyword>